<feature type="region of interest" description="Disordered" evidence="1">
    <location>
        <begin position="1"/>
        <end position="33"/>
    </location>
</feature>
<accession>U5NW63</accession>
<dbReference type="AlphaFoldDB" id="U5NW63"/>
<dbReference type="EMBL" id="KF577591">
    <property type="protein sequence ID" value="AGY35436.1"/>
    <property type="molecule type" value="Genomic_DNA"/>
</dbReference>
<evidence type="ECO:0000313" key="2">
    <source>
        <dbReference type="EMBL" id="AGY35436.1"/>
    </source>
</evidence>
<gene>
    <name evidence="2" type="ORF">LMV7_p00140</name>
</gene>
<protein>
    <submittedName>
        <fullName evidence="2">Uncharacterized protein</fullName>
    </submittedName>
</protein>
<organism evidence="2">
    <name type="scientific">Micrococcus sp. V7</name>
    <dbReference type="NCBI Taxonomy" id="404582"/>
    <lineage>
        <taxon>Bacteria</taxon>
        <taxon>Bacillati</taxon>
        <taxon>Actinomycetota</taxon>
        <taxon>Actinomycetes</taxon>
        <taxon>Micrococcales</taxon>
        <taxon>Micrococcaceae</taxon>
        <taxon>Micrococcus</taxon>
    </lineage>
</organism>
<reference evidence="2" key="1">
    <citation type="journal article" date="2013" name="Genome Announc.">
        <title>First complete sequence of a giant linear plasmid from a micrococcus strain isolated from an extremely high-altitude lake.</title>
        <authorList>
            <person name="Dib J.R."/>
            <person name="Schuldes J."/>
            <person name="Thurmer A."/>
            <person name="Farias M.E."/>
            <person name="Daniel R."/>
            <person name="Meinhardt F."/>
        </authorList>
    </citation>
    <scope>NUCLEOTIDE SEQUENCE</scope>
    <source>
        <strain evidence="2">V7</strain>
        <plasmid evidence="2">pLMV7</plasmid>
    </source>
</reference>
<name>U5NW63_9MICC</name>
<sequence length="57" mass="5980">MKASTAKRSPRTTTTETVSRSGGTTRAVGRSAITGRFVTAATVARHPGTTMTQQVSR</sequence>
<proteinExistence type="predicted"/>
<evidence type="ECO:0000256" key="1">
    <source>
        <dbReference type="SAM" id="MobiDB-lite"/>
    </source>
</evidence>
<keyword evidence="2" id="KW-0614">Plasmid</keyword>
<geneLocation type="plasmid" evidence="2">
    <name>pLMV7</name>
</geneLocation>
<feature type="compositionally biased region" description="Polar residues" evidence="1">
    <location>
        <begin position="11"/>
        <end position="24"/>
    </location>
</feature>